<dbReference type="InterPro" id="IPR000873">
    <property type="entry name" value="AMP-dep_synth/lig_dom"/>
</dbReference>
<keyword evidence="4" id="KW-1003">Cell membrane</keyword>
<keyword evidence="11" id="KW-0445">Lipid transport</keyword>
<dbReference type="GO" id="GO:0005886">
    <property type="term" value="C:plasma membrane"/>
    <property type="evidence" value="ECO:0007669"/>
    <property type="project" value="UniProtKB-SubCell"/>
</dbReference>
<keyword evidence="3" id="KW-0813">Transport</keyword>
<keyword evidence="6 22" id="KW-0812">Transmembrane</keyword>
<dbReference type="GO" id="GO:0005524">
    <property type="term" value="F:ATP binding"/>
    <property type="evidence" value="ECO:0007669"/>
    <property type="project" value="UniProtKB-KW"/>
</dbReference>
<evidence type="ECO:0000256" key="5">
    <source>
        <dbReference type="ARBA" id="ARBA00022598"/>
    </source>
</evidence>
<evidence type="ECO:0000259" key="23">
    <source>
        <dbReference type="Pfam" id="PF00501"/>
    </source>
</evidence>
<evidence type="ECO:0000256" key="8">
    <source>
        <dbReference type="ARBA" id="ARBA00022832"/>
    </source>
</evidence>
<keyword evidence="8" id="KW-0276">Fatty acid metabolism</keyword>
<dbReference type="Gene3D" id="3.30.300.30">
    <property type="match status" value="1"/>
</dbReference>
<comment type="function">
    <text evidence="19">Acyl-CoA synthetase required for both the import of long chain fatty acids (LCFAs) (C14-C18) and the activation very long chain fatty acids (VLCFAs) (C20-C26) by esterification of the fatty acids into metabolically active CoA-thioesters for subsequent degradation or incorporation into phospholipids. The transport and fatty acyl-CoA synthetase activities are genetically separable and are thus independent activities. Esterifies VLCFAs in the peroxisome matrix. The VLCFAs are actively transported into peroxisomes by a PXA1-PXA2 heterodimeric transporter in the peroxisomal membrane.</text>
</comment>
<keyword evidence="12 22" id="KW-0472">Membrane</keyword>
<keyword evidence="10 22" id="KW-1133">Transmembrane helix</keyword>
<dbReference type="Proteomes" id="UP001168821">
    <property type="component" value="Unassembled WGS sequence"/>
</dbReference>
<feature type="domain" description="AMP-dependent synthetase/ligase" evidence="23">
    <location>
        <begin position="68"/>
        <end position="389"/>
    </location>
</feature>
<evidence type="ECO:0000256" key="4">
    <source>
        <dbReference type="ARBA" id="ARBA00022475"/>
    </source>
</evidence>
<evidence type="ECO:0000256" key="3">
    <source>
        <dbReference type="ARBA" id="ARBA00022448"/>
    </source>
</evidence>
<dbReference type="Gene3D" id="3.40.50.12780">
    <property type="entry name" value="N-terminal domain of ligase-like"/>
    <property type="match status" value="1"/>
</dbReference>
<evidence type="ECO:0000256" key="7">
    <source>
        <dbReference type="ARBA" id="ARBA00022741"/>
    </source>
</evidence>
<evidence type="ECO:0000256" key="14">
    <source>
        <dbReference type="ARBA" id="ARBA00026121"/>
    </source>
</evidence>
<evidence type="ECO:0000256" key="12">
    <source>
        <dbReference type="ARBA" id="ARBA00023136"/>
    </source>
</evidence>
<reference evidence="25" key="1">
    <citation type="journal article" date="2023" name="G3 (Bethesda)">
        <title>Whole genome assemblies of Zophobas morio and Tenebrio molitor.</title>
        <authorList>
            <person name="Kaur S."/>
            <person name="Stinson S.A."/>
            <person name="diCenzo G.C."/>
        </authorList>
    </citation>
    <scope>NUCLEOTIDE SEQUENCE</scope>
    <source>
        <strain evidence="25">QUZm001</strain>
    </source>
</reference>
<evidence type="ECO:0000256" key="17">
    <source>
        <dbReference type="ARBA" id="ARBA00046271"/>
    </source>
</evidence>
<dbReference type="Pfam" id="PF00501">
    <property type="entry name" value="AMP-binding"/>
    <property type="match status" value="1"/>
</dbReference>
<comment type="caution">
    <text evidence="25">The sequence shown here is derived from an EMBL/GenBank/DDBJ whole genome shotgun (WGS) entry which is preliminary data.</text>
</comment>
<dbReference type="PANTHER" id="PTHR43107">
    <property type="entry name" value="LONG-CHAIN FATTY ACID TRANSPORT PROTEIN"/>
    <property type="match status" value="1"/>
</dbReference>
<proteinExistence type="inferred from homology"/>
<evidence type="ECO:0000256" key="1">
    <source>
        <dbReference type="ARBA" id="ARBA00004651"/>
    </source>
</evidence>
<evidence type="ECO:0000256" key="10">
    <source>
        <dbReference type="ARBA" id="ARBA00022989"/>
    </source>
</evidence>
<evidence type="ECO:0000256" key="18">
    <source>
        <dbReference type="ARBA" id="ARBA00048666"/>
    </source>
</evidence>
<dbReference type="PROSITE" id="PS00455">
    <property type="entry name" value="AMP_BINDING"/>
    <property type="match status" value="1"/>
</dbReference>
<dbReference type="InterPro" id="IPR025110">
    <property type="entry name" value="AMP-bd_C"/>
</dbReference>
<dbReference type="GO" id="GO:0044539">
    <property type="term" value="P:long-chain fatty acid import into cell"/>
    <property type="evidence" value="ECO:0007669"/>
    <property type="project" value="TreeGrafter"/>
</dbReference>
<evidence type="ECO:0000256" key="22">
    <source>
        <dbReference type="SAM" id="Phobius"/>
    </source>
</evidence>
<evidence type="ECO:0000259" key="24">
    <source>
        <dbReference type="Pfam" id="PF13193"/>
    </source>
</evidence>
<dbReference type="FunFam" id="3.30.300.30:FF:000002">
    <property type="entry name" value="Long-chain fatty acid transport protein 1"/>
    <property type="match status" value="1"/>
</dbReference>
<keyword evidence="8" id="KW-0443">Lipid metabolism</keyword>
<comment type="catalytic activity">
    <reaction evidence="15">
        <text>a very long-chain fatty acid + ATP + CoA = a very long-chain fatty acyl-CoA + AMP + diphosphate</text>
        <dbReference type="Rhea" id="RHEA:54536"/>
        <dbReference type="ChEBI" id="CHEBI:30616"/>
        <dbReference type="ChEBI" id="CHEBI:33019"/>
        <dbReference type="ChEBI" id="CHEBI:57287"/>
        <dbReference type="ChEBI" id="CHEBI:58950"/>
        <dbReference type="ChEBI" id="CHEBI:138261"/>
        <dbReference type="ChEBI" id="CHEBI:456215"/>
    </reaction>
    <physiologicalReaction direction="left-to-right" evidence="15">
        <dbReference type="Rhea" id="RHEA:54537"/>
    </physiologicalReaction>
</comment>
<evidence type="ECO:0000256" key="6">
    <source>
        <dbReference type="ARBA" id="ARBA00022692"/>
    </source>
</evidence>
<dbReference type="NCBIfam" id="NF006134">
    <property type="entry name" value="PRK08279.1"/>
    <property type="match status" value="1"/>
</dbReference>
<comment type="catalytic activity">
    <reaction evidence="18">
        <text>tetracosanoate + ATP + CoA = tetracosanoyl-CoA + AMP + diphosphate</text>
        <dbReference type="Rhea" id="RHEA:33639"/>
        <dbReference type="ChEBI" id="CHEBI:30616"/>
        <dbReference type="ChEBI" id="CHEBI:31014"/>
        <dbReference type="ChEBI" id="CHEBI:33019"/>
        <dbReference type="ChEBI" id="CHEBI:57287"/>
        <dbReference type="ChEBI" id="CHEBI:65052"/>
        <dbReference type="ChEBI" id="CHEBI:456215"/>
    </reaction>
    <physiologicalReaction direction="left-to-right" evidence="18">
        <dbReference type="Rhea" id="RHEA:33640"/>
    </physiologicalReaction>
</comment>
<keyword evidence="5" id="KW-0436">Ligase</keyword>
<evidence type="ECO:0000256" key="19">
    <source>
        <dbReference type="ARBA" id="ARBA00060276"/>
    </source>
</evidence>
<keyword evidence="7" id="KW-0547">Nucleotide-binding</keyword>
<name>A0AA38I5N8_9CUCU</name>
<evidence type="ECO:0000256" key="9">
    <source>
        <dbReference type="ARBA" id="ARBA00022840"/>
    </source>
</evidence>
<evidence type="ECO:0000256" key="15">
    <source>
        <dbReference type="ARBA" id="ARBA00036527"/>
    </source>
</evidence>
<dbReference type="GO" id="GO:0005778">
    <property type="term" value="C:peroxisomal membrane"/>
    <property type="evidence" value="ECO:0007669"/>
    <property type="project" value="UniProtKB-SubCell"/>
</dbReference>
<evidence type="ECO:0000256" key="13">
    <source>
        <dbReference type="ARBA" id="ARBA00023140"/>
    </source>
</evidence>
<dbReference type="InterPro" id="IPR020845">
    <property type="entry name" value="AMP-binding_CS"/>
</dbReference>
<keyword evidence="9" id="KW-0067">ATP-binding</keyword>
<dbReference type="SUPFAM" id="SSF56801">
    <property type="entry name" value="Acetyl-CoA synthetase-like"/>
    <property type="match status" value="1"/>
</dbReference>
<dbReference type="GO" id="GO:0004467">
    <property type="term" value="F:long-chain fatty acid-CoA ligase activity"/>
    <property type="evidence" value="ECO:0007669"/>
    <property type="project" value="UniProtKB-EC"/>
</dbReference>
<dbReference type="InterPro" id="IPR042099">
    <property type="entry name" value="ANL_N_sf"/>
</dbReference>
<feature type="domain" description="AMP-binding enzyme C-terminal" evidence="24">
    <location>
        <begin position="505"/>
        <end position="580"/>
    </location>
</feature>
<evidence type="ECO:0000256" key="11">
    <source>
        <dbReference type="ARBA" id="ARBA00023055"/>
    </source>
</evidence>
<sequence>MIYVIVSLVALFVFLFNSKKNNFRKIYIFFKTLKRDLSLVRILICMVIQFALYQKRQDTVPKLFSKLVSKNSKRNAIYFEEETWTFQEVENFSNKIANFFKSKGYKRGDVVALFMENRPEYVCVWLGLSKIGVITALVNNNLVGDPLLHSISAVQPKCIIYGSALKDVIKNSSDAIPNTKLYQLSGRNEKSELLEEAENLNVKLDQESDASPTEEIRKGKLRDKLLYIYTSGTTGLPKAAIISNGRFLMVATGLPAMTKLTKEDVMYNSLPLYHSTGAMLCLSHCLITGGPIALRKKFSASNFWKDCNKYKCTVALYIGEICRYLLVHHTNDNTLIHHSVKKLVGSGLRPQIWKEFVSKFNIKQVFEIYGSTEGNVNMMNLDNTPGAVGYFPVWLKFVHSMSLIKCNMETAEPIRGSDGFYQACQPGEPGLFIGKISLNKIIGQFLGYVNKEASEKKLLRNVFKPGDVFFNSGDILVQDELGYFYFRDRTGDTFRWKGENVATSEVEAVISNILNLRDAVVYGVEVPGTEGRAGMAAVVDKDKTLDLQKFGQSLKSNLPAYSIPLFLRIIESVELTGTFKLKKTTLRQEGFNIEKIQDKLYMFDAKNITYAELTEDIYDDIMTGKVRL</sequence>
<evidence type="ECO:0000256" key="16">
    <source>
        <dbReference type="ARBA" id="ARBA00041297"/>
    </source>
</evidence>
<dbReference type="AlphaFoldDB" id="A0AA38I5N8"/>
<evidence type="ECO:0000256" key="2">
    <source>
        <dbReference type="ARBA" id="ARBA00006432"/>
    </source>
</evidence>
<dbReference type="PANTHER" id="PTHR43107:SF15">
    <property type="entry name" value="FATTY ACID TRANSPORT PROTEIN 3, ISOFORM A"/>
    <property type="match status" value="1"/>
</dbReference>
<evidence type="ECO:0000256" key="21">
    <source>
        <dbReference type="ARBA" id="ARBA00078285"/>
    </source>
</evidence>
<evidence type="ECO:0000256" key="20">
    <source>
        <dbReference type="ARBA" id="ARBA00068795"/>
    </source>
</evidence>
<dbReference type="EC" id="6.2.1.3" evidence="14"/>
<feature type="transmembrane region" description="Helical" evidence="22">
    <location>
        <begin position="37"/>
        <end position="53"/>
    </location>
</feature>
<dbReference type="Pfam" id="PF13193">
    <property type="entry name" value="AMP-binding_C"/>
    <property type="match status" value="1"/>
</dbReference>
<accession>A0AA38I5N8</accession>
<dbReference type="GO" id="GO:0005324">
    <property type="term" value="F:long-chain fatty acid transmembrane transporter activity"/>
    <property type="evidence" value="ECO:0007669"/>
    <property type="project" value="TreeGrafter"/>
</dbReference>
<keyword evidence="13" id="KW-0576">Peroxisome</keyword>
<dbReference type="InterPro" id="IPR045851">
    <property type="entry name" value="AMP-bd_C_sf"/>
</dbReference>
<gene>
    <name evidence="25" type="ORF">Zmor_021131</name>
</gene>
<organism evidence="25 26">
    <name type="scientific">Zophobas morio</name>
    <dbReference type="NCBI Taxonomy" id="2755281"/>
    <lineage>
        <taxon>Eukaryota</taxon>
        <taxon>Metazoa</taxon>
        <taxon>Ecdysozoa</taxon>
        <taxon>Arthropoda</taxon>
        <taxon>Hexapoda</taxon>
        <taxon>Insecta</taxon>
        <taxon>Pterygota</taxon>
        <taxon>Neoptera</taxon>
        <taxon>Endopterygota</taxon>
        <taxon>Coleoptera</taxon>
        <taxon>Polyphaga</taxon>
        <taxon>Cucujiformia</taxon>
        <taxon>Tenebrionidae</taxon>
        <taxon>Zophobas</taxon>
    </lineage>
</organism>
<dbReference type="GO" id="GO:0005789">
    <property type="term" value="C:endoplasmic reticulum membrane"/>
    <property type="evidence" value="ECO:0007669"/>
    <property type="project" value="TreeGrafter"/>
</dbReference>
<dbReference type="EMBL" id="JALNTZ010000006">
    <property type="protein sequence ID" value="KAJ3649384.1"/>
    <property type="molecule type" value="Genomic_DNA"/>
</dbReference>
<keyword evidence="26" id="KW-1185">Reference proteome</keyword>
<evidence type="ECO:0000313" key="26">
    <source>
        <dbReference type="Proteomes" id="UP001168821"/>
    </source>
</evidence>
<evidence type="ECO:0000313" key="25">
    <source>
        <dbReference type="EMBL" id="KAJ3649384.1"/>
    </source>
</evidence>
<comment type="subcellular location">
    <subcellularLocation>
        <location evidence="1">Cell membrane</location>
        <topology evidence="1">Multi-pass membrane protein</topology>
    </subcellularLocation>
    <subcellularLocation>
        <location evidence="17">Peroxisome membrane</location>
    </subcellularLocation>
</comment>
<dbReference type="FunFam" id="3.40.50.12780:FF:000019">
    <property type="entry name" value="Long-chain fatty acid transporter"/>
    <property type="match status" value="1"/>
</dbReference>
<protein>
    <recommendedName>
        <fullName evidence="20">Very long-chain fatty acid transport protein</fullName>
        <ecNumber evidence="14">6.2.1.3</ecNumber>
    </recommendedName>
    <alternativeName>
        <fullName evidence="16">Long-chain-fatty-acid--CoA ligase</fullName>
    </alternativeName>
    <alternativeName>
        <fullName evidence="21">Very-long-chain acyl-CoA synthetase</fullName>
    </alternativeName>
</protein>
<comment type="similarity">
    <text evidence="2">Belongs to the ATP-dependent AMP-binding enzyme family.</text>
</comment>